<proteinExistence type="predicted"/>
<dbReference type="Proteomes" id="UP000034072">
    <property type="component" value="Unassembled WGS sequence"/>
</dbReference>
<protein>
    <submittedName>
        <fullName evidence="1">Uncharacterized protein</fullName>
    </submittedName>
</protein>
<dbReference type="AlphaFoldDB" id="A0A0G0QT08"/>
<name>A0A0G0QT08_9BACT</name>
<accession>A0A0G0QT08</accession>
<gene>
    <name evidence="1" type="ORF">UT75_C0008G0013</name>
</gene>
<comment type="caution">
    <text evidence="1">The sequence shown here is derived from an EMBL/GenBank/DDBJ whole genome shotgun (WGS) entry which is preliminary data.</text>
</comment>
<organism evidence="1 2">
    <name type="scientific">Candidatus Yanofskybacteria bacterium GW2011_GWE2_40_11</name>
    <dbReference type="NCBI Taxonomy" id="1619033"/>
    <lineage>
        <taxon>Bacteria</taxon>
        <taxon>Candidatus Yanofskyibacteriota</taxon>
    </lineage>
</organism>
<reference evidence="1 2" key="1">
    <citation type="journal article" date="2015" name="Nature">
        <title>rRNA introns, odd ribosomes, and small enigmatic genomes across a large radiation of phyla.</title>
        <authorList>
            <person name="Brown C.T."/>
            <person name="Hug L.A."/>
            <person name="Thomas B.C."/>
            <person name="Sharon I."/>
            <person name="Castelle C.J."/>
            <person name="Singh A."/>
            <person name="Wilkins M.J."/>
            <person name="Williams K.H."/>
            <person name="Banfield J.F."/>
        </authorList>
    </citation>
    <scope>NUCLEOTIDE SEQUENCE [LARGE SCALE GENOMIC DNA]</scope>
</reference>
<evidence type="ECO:0000313" key="2">
    <source>
        <dbReference type="Proteomes" id="UP000034072"/>
    </source>
</evidence>
<sequence>MAHKPIAPRASRRVGSFLVIMITRAISRYIAQVIEEEPLVLKVEESGPYSRLKGEDFVIMENDSLRAQGDDETAQELLREAVRRGKPLRSGLKSLGVKNGKLHEILPVE</sequence>
<evidence type="ECO:0000313" key="1">
    <source>
        <dbReference type="EMBL" id="KKR40491.1"/>
    </source>
</evidence>
<dbReference type="EMBL" id="LBXZ01000008">
    <property type="protein sequence ID" value="KKR40491.1"/>
    <property type="molecule type" value="Genomic_DNA"/>
</dbReference>